<sequence>MSPVRNLLDGLREELETLDLSYNCNRSINNIKQHTNIELIVLSNLEYMTDTEEVDAVINIYFPVDLRYHLIQGIQPRKNRLELLKLICCHLMNPILKGLVRVSKLKKVLLLRYRSLTYPDFLMLVQILPKMISLEYLCLENIQMIDDNVLIGLSKSSMVRNISLLGLDNIKDAVLLYLAAKANKLEQLKVSRCSRAILNEAIINSTKKIPQITFDERHPAITSKHILDHVLP</sequence>
<name>A0AAD5PAH2_9FUNG</name>
<protein>
    <submittedName>
        <fullName evidence="1">Uncharacterized protein</fullName>
    </submittedName>
</protein>
<dbReference type="EMBL" id="JAIXMP010000025">
    <property type="protein sequence ID" value="KAI9253788.1"/>
    <property type="molecule type" value="Genomic_DNA"/>
</dbReference>
<gene>
    <name evidence="1" type="ORF">BDA99DRAFT_586920</name>
</gene>
<dbReference type="SUPFAM" id="SSF52047">
    <property type="entry name" value="RNI-like"/>
    <property type="match status" value="1"/>
</dbReference>
<evidence type="ECO:0000313" key="2">
    <source>
        <dbReference type="Proteomes" id="UP001209540"/>
    </source>
</evidence>
<evidence type="ECO:0000313" key="1">
    <source>
        <dbReference type="EMBL" id="KAI9253788.1"/>
    </source>
</evidence>
<reference evidence="1" key="1">
    <citation type="journal article" date="2022" name="IScience">
        <title>Evolution of zygomycete secretomes and the origins of terrestrial fungal ecologies.</title>
        <authorList>
            <person name="Chang Y."/>
            <person name="Wang Y."/>
            <person name="Mondo S."/>
            <person name="Ahrendt S."/>
            <person name="Andreopoulos W."/>
            <person name="Barry K."/>
            <person name="Beard J."/>
            <person name="Benny G.L."/>
            <person name="Blankenship S."/>
            <person name="Bonito G."/>
            <person name="Cuomo C."/>
            <person name="Desiro A."/>
            <person name="Gervers K.A."/>
            <person name="Hundley H."/>
            <person name="Kuo A."/>
            <person name="LaButti K."/>
            <person name="Lang B.F."/>
            <person name="Lipzen A."/>
            <person name="O'Donnell K."/>
            <person name="Pangilinan J."/>
            <person name="Reynolds N."/>
            <person name="Sandor L."/>
            <person name="Smith M.E."/>
            <person name="Tsang A."/>
            <person name="Grigoriev I.V."/>
            <person name="Stajich J.E."/>
            <person name="Spatafora J.W."/>
        </authorList>
    </citation>
    <scope>NUCLEOTIDE SEQUENCE</scope>
    <source>
        <strain evidence="1">RSA 2281</strain>
    </source>
</reference>
<dbReference type="AlphaFoldDB" id="A0AAD5PAH2"/>
<dbReference type="InterPro" id="IPR032675">
    <property type="entry name" value="LRR_dom_sf"/>
</dbReference>
<dbReference type="Proteomes" id="UP001209540">
    <property type="component" value="Unassembled WGS sequence"/>
</dbReference>
<keyword evidence="2" id="KW-1185">Reference proteome</keyword>
<dbReference type="Gene3D" id="3.80.10.10">
    <property type="entry name" value="Ribonuclease Inhibitor"/>
    <property type="match status" value="1"/>
</dbReference>
<dbReference type="InterPro" id="IPR001611">
    <property type="entry name" value="Leu-rich_rpt"/>
</dbReference>
<organism evidence="1 2">
    <name type="scientific">Phascolomyces articulosus</name>
    <dbReference type="NCBI Taxonomy" id="60185"/>
    <lineage>
        <taxon>Eukaryota</taxon>
        <taxon>Fungi</taxon>
        <taxon>Fungi incertae sedis</taxon>
        <taxon>Mucoromycota</taxon>
        <taxon>Mucoromycotina</taxon>
        <taxon>Mucoromycetes</taxon>
        <taxon>Mucorales</taxon>
        <taxon>Lichtheimiaceae</taxon>
        <taxon>Phascolomyces</taxon>
    </lineage>
</organism>
<proteinExistence type="predicted"/>
<dbReference type="PROSITE" id="PS51450">
    <property type="entry name" value="LRR"/>
    <property type="match status" value="1"/>
</dbReference>
<accession>A0AAD5PAH2</accession>
<comment type="caution">
    <text evidence="1">The sequence shown here is derived from an EMBL/GenBank/DDBJ whole genome shotgun (WGS) entry which is preliminary data.</text>
</comment>
<reference evidence="1" key="2">
    <citation type="submission" date="2023-02" db="EMBL/GenBank/DDBJ databases">
        <authorList>
            <consortium name="DOE Joint Genome Institute"/>
            <person name="Mondo S.J."/>
            <person name="Chang Y."/>
            <person name="Wang Y."/>
            <person name="Ahrendt S."/>
            <person name="Andreopoulos W."/>
            <person name="Barry K."/>
            <person name="Beard J."/>
            <person name="Benny G.L."/>
            <person name="Blankenship S."/>
            <person name="Bonito G."/>
            <person name="Cuomo C."/>
            <person name="Desiro A."/>
            <person name="Gervers K.A."/>
            <person name="Hundley H."/>
            <person name="Kuo A."/>
            <person name="LaButti K."/>
            <person name="Lang B.F."/>
            <person name="Lipzen A."/>
            <person name="O'Donnell K."/>
            <person name="Pangilinan J."/>
            <person name="Reynolds N."/>
            <person name="Sandor L."/>
            <person name="Smith M.W."/>
            <person name="Tsang A."/>
            <person name="Grigoriev I.V."/>
            <person name="Stajich J.E."/>
            <person name="Spatafora J.W."/>
        </authorList>
    </citation>
    <scope>NUCLEOTIDE SEQUENCE</scope>
    <source>
        <strain evidence="1">RSA 2281</strain>
    </source>
</reference>